<dbReference type="EMBL" id="AKAU01000195">
    <property type="protein sequence ID" value="EIM96362.1"/>
    <property type="molecule type" value="Genomic_DNA"/>
</dbReference>
<evidence type="ECO:0000259" key="1">
    <source>
        <dbReference type="Pfam" id="PF03466"/>
    </source>
</evidence>
<organism evidence="2 3">
    <name type="scientific">Paraburkholderia hospita</name>
    <dbReference type="NCBI Taxonomy" id="169430"/>
    <lineage>
        <taxon>Bacteria</taxon>
        <taxon>Pseudomonadati</taxon>
        <taxon>Pseudomonadota</taxon>
        <taxon>Betaproteobacteria</taxon>
        <taxon>Burkholderiales</taxon>
        <taxon>Burkholderiaceae</taxon>
        <taxon>Paraburkholderia</taxon>
    </lineage>
</organism>
<dbReference type="Gene3D" id="3.40.190.290">
    <property type="match status" value="1"/>
</dbReference>
<gene>
    <name evidence="2" type="ORF">WQE_34436</name>
</gene>
<keyword evidence="3" id="KW-1185">Reference proteome</keyword>
<sequence length="182" mass="20188">MTLHEGTSEQLLSRLQDHTLDLVIGRASTAMDPAQVSMEILYRQPPRLIAGRRLAARLARVRLDWRRLSELDWVLGAPHTPIREQVASIFLGAGTAPPIPLTESYSSRLIGEVVAAGERTVSIVPADIAEELVRVTGVLIVPYTFDWSLAPVALFRRAAGRRPVDQLFAVSLRDLLRENLVH</sequence>
<reference evidence="2 3" key="1">
    <citation type="journal article" date="2012" name="J. Bacteriol.">
        <title>Draft Genome Sequence of the Soil Bacterium Burkholderia terrae Strain BS001, Which Interacts with Fungal Surface Structures.</title>
        <authorList>
            <person name="Nazir R."/>
            <person name="Hansen M.A."/>
            <person name="Sorensen S."/>
            <person name="van Elsas J.D."/>
        </authorList>
    </citation>
    <scope>NUCLEOTIDE SEQUENCE [LARGE SCALE GENOMIC DNA]</scope>
    <source>
        <strain evidence="2 3">BS001</strain>
    </source>
</reference>
<dbReference type="PANTHER" id="PTHR30419">
    <property type="entry name" value="HTH-TYPE TRANSCRIPTIONAL REGULATOR YBHD"/>
    <property type="match status" value="1"/>
</dbReference>
<evidence type="ECO:0000313" key="2">
    <source>
        <dbReference type="EMBL" id="EIM96362.1"/>
    </source>
</evidence>
<dbReference type="Proteomes" id="UP000004980">
    <property type="component" value="Unassembled WGS sequence"/>
</dbReference>
<dbReference type="PANTHER" id="PTHR30419:SF8">
    <property type="entry name" value="NITROGEN ASSIMILATION TRANSCRIPTIONAL ACTIVATOR-RELATED"/>
    <property type="match status" value="1"/>
</dbReference>
<dbReference type="Pfam" id="PF03466">
    <property type="entry name" value="LysR_substrate"/>
    <property type="match status" value="1"/>
</dbReference>
<protein>
    <submittedName>
        <fullName evidence="2">LysR family transcriptional regulator</fullName>
    </submittedName>
</protein>
<name>A0ABN0FCK6_9BURK</name>
<feature type="domain" description="LysR substrate-binding" evidence="1">
    <location>
        <begin position="2"/>
        <end position="173"/>
    </location>
</feature>
<dbReference type="SUPFAM" id="SSF53850">
    <property type="entry name" value="Periplasmic binding protein-like II"/>
    <property type="match status" value="1"/>
</dbReference>
<accession>A0ABN0FCK6</accession>
<evidence type="ECO:0000313" key="3">
    <source>
        <dbReference type="Proteomes" id="UP000004980"/>
    </source>
</evidence>
<proteinExistence type="predicted"/>
<dbReference type="InterPro" id="IPR050950">
    <property type="entry name" value="HTH-type_LysR_regulators"/>
</dbReference>
<dbReference type="InterPro" id="IPR005119">
    <property type="entry name" value="LysR_subst-bd"/>
</dbReference>
<comment type="caution">
    <text evidence="2">The sequence shown here is derived from an EMBL/GenBank/DDBJ whole genome shotgun (WGS) entry which is preliminary data.</text>
</comment>